<evidence type="ECO:0000313" key="2">
    <source>
        <dbReference type="EMBL" id="SCM82248.1"/>
    </source>
</evidence>
<dbReference type="RefSeq" id="WP_288184961.1">
    <property type="nucleotide sequence ID" value="NZ_LT608335.1"/>
</dbReference>
<proteinExistence type="predicted"/>
<name>A0A212LXJ1_9FIRM</name>
<dbReference type="Pfam" id="PF13275">
    <property type="entry name" value="S4_2"/>
    <property type="match status" value="1"/>
</dbReference>
<gene>
    <name evidence="2" type="ORF">KL86SPO_50019</name>
</gene>
<keyword evidence="1" id="KW-0694">RNA-binding</keyword>
<dbReference type="GO" id="GO:0003723">
    <property type="term" value="F:RNA binding"/>
    <property type="evidence" value="ECO:0007669"/>
    <property type="project" value="UniProtKB-KW"/>
</dbReference>
<accession>A0A212LXJ1</accession>
<dbReference type="EMBL" id="FMJE01000005">
    <property type="protein sequence ID" value="SCM82248.1"/>
    <property type="molecule type" value="Genomic_DNA"/>
</dbReference>
<dbReference type="InterPro" id="IPR036986">
    <property type="entry name" value="S4_RNA-bd_sf"/>
</dbReference>
<dbReference type="CDD" id="cd00165">
    <property type="entry name" value="S4"/>
    <property type="match status" value="1"/>
</dbReference>
<sequence length="73" mass="8171">MEDIEIYTREINIDQLLKWAGITDNGAQIKPLIEDQLIKLNGAIVTERRKKVRPGDIIEIAGIGSWIIITGEA</sequence>
<evidence type="ECO:0000256" key="1">
    <source>
        <dbReference type="PROSITE-ProRule" id="PRU00182"/>
    </source>
</evidence>
<organism evidence="2">
    <name type="scientific">uncultured Sporomusa sp</name>
    <dbReference type="NCBI Taxonomy" id="307249"/>
    <lineage>
        <taxon>Bacteria</taxon>
        <taxon>Bacillati</taxon>
        <taxon>Bacillota</taxon>
        <taxon>Negativicutes</taxon>
        <taxon>Selenomonadales</taxon>
        <taxon>Sporomusaceae</taxon>
        <taxon>Sporomusa</taxon>
        <taxon>environmental samples</taxon>
    </lineage>
</organism>
<dbReference type="SUPFAM" id="SSF55174">
    <property type="entry name" value="Alpha-L RNA-binding motif"/>
    <property type="match status" value="1"/>
</dbReference>
<dbReference type="Gene3D" id="3.10.290.10">
    <property type="entry name" value="RNA-binding S4 domain"/>
    <property type="match status" value="1"/>
</dbReference>
<dbReference type="AlphaFoldDB" id="A0A212LXJ1"/>
<reference evidence="2" key="1">
    <citation type="submission" date="2016-08" db="EMBL/GenBank/DDBJ databases">
        <authorList>
            <person name="Seilhamer J.J."/>
        </authorList>
    </citation>
    <scope>NUCLEOTIDE SEQUENCE</scope>
    <source>
        <strain evidence="2">86</strain>
    </source>
</reference>
<protein>
    <submittedName>
        <fullName evidence="2">RNA-binding S4 domain-containing protein</fullName>
    </submittedName>
</protein>
<dbReference type="PROSITE" id="PS50889">
    <property type="entry name" value="S4"/>
    <property type="match status" value="1"/>
</dbReference>